<comment type="similarity">
    <text evidence="1 10">Belongs to the aminoglycoside phosphotransferase family.</text>
</comment>
<dbReference type="NCBIfam" id="NF033062">
    <property type="entry name" value="APH_3p_VI"/>
    <property type="match status" value="1"/>
</dbReference>
<dbReference type="GO" id="GO:0046872">
    <property type="term" value="F:metal ion binding"/>
    <property type="evidence" value="ECO:0007669"/>
    <property type="project" value="UniProtKB-KW"/>
</dbReference>
<sequence>MELPNIIQQFIGNSVLEPNKIGQSPSDVYSFNRNNETFFLKRSSTLYTETTYSVSREAKMLSWLSEKLKVPELIMTFQDEQFELMITKAINAKPISALFLTDQELLAIYKEALNLLNSVAIIDCPFISNIDHRLKESKFFIDNQLLDDIDQDDFDAELWGDHRTYLSLWNELTETRVEERLVFSHGDITDSNIFIDKFNEIYFLDLGRAGLADEFVDISFVERCLREDASEETAKIFLKHLKNDRPDKRNYFLKLDELNWF</sequence>
<evidence type="ECO:0000259" key="13">
    <source>
        <dbReference type="Pfam" id="PF01636"/>
    </source>
</evidence>
<dbReference type="AlphaFoldDB" id="A0AAJ6FW05"/>
<dbReference type="EMBL" id="CP123373">
    <property type="protein sequence ID" value="WHT95888.1"/>
    <property type="molecule type" value="Genomic_DNA"/>
</dbReference>
<evidence type="ECO:0000256" key="2">
    <source>
        <dbReference type="ARBA" id="ARBA00012193"/>
    </source>
</evidence>
<evidence type="ECO:0000256" key="1">
    <source>
        <dbReference type="ARBA" id="ARBA00006219"/>
    </source>
</evidence>
<evidence type="ECO:0000256" key="5">
    <source>
        <dbReference type="ARBA" id="ARBA00022741"/>
    </source>
</evidence>
<dbReference type="Gene3D" id="3.90.1200.10">
    <property type="match status" value="1"/>
</dbReference>
<dbReference type="PIRSF" id="PIRSF000706">
    <property type="entry name" value="Kanamycin_kin"/>
    <property type="match status" value="1"/>
</dbReference>
<keyword evidence="12" id="KW-0460">Magnesium</keyword>
<feature type="active site" description="Proton acceptor" evidence="11">
    <location>
        <position position="187"/>
    </location>
</feature>
<dbReference type="PANTHER" id="PTHR21310:SF41">
    <property type="entry name" value="3'-PHOSPHOTRANSFERASE, PUTATIVE-RELATED"/>
    <property type="match status" value="1"/>
</dbReference>
<dbReference type="NCBIfam" id="NF033068">
    <property type="entry name" value="APH_3p"/>
    <property type="match status" value="1"/>
</dbReference>
<evidence type="ECO:0000256" key="7">
    <source>
        <dbReference type="ARBA" id="ARBA00022840"/>
    </source>
</evidence>
<keyword evidence="4 10" id="KW-0808">Transferase</keyword>
<accession>A0AAJ6FW05</accession>
<feature type="domain" description="Aminoglycoside phosphotransferase" evidence="13">
    <location>
        <begin position="17"/>
        <end position="242"/>
    </location>
</feature>
<evidence type="ECO:0000256" key="6">
    <source>
        <dbReference type="ARBA" id="ARBA00022777"/>
    </source>
</evidence>
<protein>
    <recommendedName>
        <fullName evidence="3">Aminoglycoside 3'-phosphotransferase</fullName>
        <ecNumber evidence="2">2.7.1.95</ecNumber>
    </recommendedName>
</protein>
<evidence type="ECO:0000256" key="10">
    <source>
        <dbReference type="PIRNR" id="PIRNR000706"/>
    </source>
</evidence>
<dbReference type="GO" id="GO:0008910">
    <property type="term" value="F:kanamycin kinase activity"/>
    <property type="evidence" value="ECO:0007669"/>
    <property type="project" value="UniProtKB-EC"/>
</dbReference>
<evidence type="ECO:0000256" key="12">
    <source>
        <dbReference type="PIRSR" id="PIRSR000706-2"/>
    </source>
</evidence>
<evidence type="ECO:0000313" key="15">
    <source>
        <dbReference type="Proteomes" id="UP000682358"/>
    </source>
</evidence>
<feature type="binding site" evidence="12">
    <location>
        <position position="192"/>
    </location>
    <ligand>
        <name>Mg(2+)</name>
        <dbReference type="ChEBI" id="CHEBI:18420"/>
    </ligand>
</feature>
<evidence type="ECO:0000256" key="9">
    <source>
        <dbReference type="ARBA" id="ARBA00048925"/>
    </source>
</evidence>
<evidence type="ECO:0000256" key="3">
    <source>
        <dbReference type="ARBA" id="ARBA00017903"/>
    </source>
</evidence>
<dbReference type="Proteomes" id="UP000682358">
    <property type="component" value="Plasmid p15628A_320"/>
</dbReference>
<organism evidence="14 15">
    <name type="scientific">Providencia rettgeri</name>
    <dbReference type="NCBI Taxonomy" id="587"/>
    <lineage>
        <taxon>Bacteria</taxon>
        <taxon>Pseudomonadati</taxon>
        <taxon>Pseudomonadota</taxon>
        <taxon>Gammaproteobacteria</taxon>
        <taxon>Enterobacterales</taxon>
        <taxon>Morganellaceae</taxon>
        <taxon>Providencia</taxon>
    </lineage>
</organism>
<dbReference type="InterPro" id="IPR024165">
    <property type="entry name" value="Kan/Strep_kinase"/>
</dbReference>
<keyword evidence="14" id="KW-0614">Plasmid</keyword>
<dbReference type="GO" id="GO:0005524">
    <property type="term" value="F:ATP binding"/>
    <property type="evidence" value="ECO:0007669"/>
    <property type="project" value="UniProtKB-KW"/>
</dbReference>
<dbReference type="InterPro" id="IPR011009">
    <property type="entry name" value="Kinase-like_dom_sf"/>
</dbReference>
<proteinExistence type="inferred from homology"/>
<evidence type="ECO:0000313" key="14">
    <source>
        <dbReference type="EMBL" id="WHT95888.1"/>
    </source>
</evidence>
<dbReference type="InterPro" id="IPR051678">
    <property type="entry name" value="AGP_Transferase"/>
</dbReference>
<keyword evidence="5 10" id="KW-0547">Nucleotide-binding</keyword>
<dbReference type="EC" id="2.7.1.95" evidence="2"/>
<dbReference type="PANTHER" id="PTHR21310">
    <property type="entry name" value="AMINOGLYCOSIDE PHOSPHOTRANSFERASE-RELATED-RELATED"/>
    <property type="match status" value="1"/>
</dbReference>
<evidence type="ECO:0000256" key="4">
    <source>
        <dbReference type="ARBA" id="ARBA00022679"/>
    </source>
</evidence>
<name>A0AAJ6FW05_PRORE</name>
<keyword evidence="6 10" id="KW-0418">Kinase</keyword>
<dbReference type="InterPro" id="IPR002575">
    <property type="entry name" value="Aminoglycoside_PTrfase"/>
</dbReference>
<geneLocation type="plasmid" evidence="14 15">
    <name>p15628A_320</name>
</geneLocation>
<dbReference type="Gene3D" id="3.30.200.20">
    <property type="entry name" value="Phosphorylase Kinase, domain 1"/>
    <property type="match status" value="1"/>
</dbReference>
<gene>
    <name evidence="14" type="ORF">KOF27_20450</name>
</gene>
<dbReference type="CDD" id="cd05150">
    <property type="entry name" value="APH"/>
    <property type="match status" value="1"/>
</dbReference>
<keyword evidence="7 10" id="KW-0067">ATP-binding</keyword>
<evidence type="ECO:0000256" key="8">
    <source>
        <dbReference type="ARBA" id="ARBA00023251"/>
    </source>
</evidence>
<dbReference type="GO" id="GO:0046677">
    <property type="term" value="P:response to antibiotic"/>
    <property type="evidence" value="ECO:0007669"/>
    <property type="project" value="UniProtKB-KW"/>
</dbReference>
<reference evidence="14" key="1">
    <citation type="submission" date="2023-04" db="EMBL/GenBank/DDBJ databases">
        <title>Co-integrate Col3M blaNDM-1-harbouring plasmids in clinical Providencia rettgeri isolates from Argentina.</title>
        <authorList>
            <person name="de Belder D."/>
            <person name="Martino F."/>
            <person name="Tijet N."/>
            <person name="Melano R.G."/>
            <person name="Faccone D."/>
            <person name="de Mendieta J.M."/>
            <person name="Rapoport M."/>
            <person name="Albornoz E."/>
            <person name="Petroni A."/>
            <person name="Tuduri E."/>
            <person name="Derdoy L."/>
            <person name="Cogut S."/>
            <person name="Errecalde L."/>
            <person name="Pasteran F."/>
            <person name="Corso A."/>
            <person name="Gomez S.A."/>
        </authorList>
    </citation>
    <scope>NUCLEOTIDE SEQUENCE</scope>
    <source>
        <strain evidence="14">PreM15628</strain>
        <plasmid evidence="14">p15628A_320</plasmid>
    </source>
</reference>
<dbReference type="Pfam" id="PF01636">
    <property type="entry name" value="APH"/>
    <property type="match status" value="1"/>
</dbReference>
<feature type="binding site" evidence="12">
    <location>
        <position position="205"/>
    </location>
    <ligand>
        <name>Mg(2+)</name>
        <dbReference type="ChEBI" id="CHEBI:18420"/>
    </ligand>
</feature>
<comment type="catalytic activity">
    <reaction evidence="9">
        <text>kanamycin A + ATP = kanamycin 3'-phosphate + ADP + H(+)</text>
        <dbReference type="Rhea" id="RHEA:24256"/>
        <dbReference type="ChEBI" id="CHEBI:15378"/>
        <dbReference type="ChEBI" id="CHEBI:30616"/>
        <dbReference type="ChEBI" id="CHEBI:57909"/>
        <dbReference type="ChEBI" id="CHEBI:58214"/>
        <dbReference type="ChEBI" id="CHEBI:456216"/>
        <dbReference type="EC" id="2.7.1.95"/>
    </reaction>
</comment>
<dbReference type="SUPFAM" id="SSF56112">
    <property type="entry name" value="Protein kinase-like (PK-like)"/>
    <property type="match status" value="1"/>
</dbReference>
<keyword evidence="8 10" id="KW-0046">Antibiotic resistance</keyword>
<keyword evidence="12" id="KW-0479">Metal-binding</keyword>
<evidence type="ECO:0000256" key="11">
    <source>
        <dbReference type="PIRSR" id="PIRSR000706-1"/>
    </source>
</evidence>